<protein>
    <submittedName>
        <fullName evidence="1">Uncharacterized protein</fullName>
    </submittedName>
</protein>
<dbReference type="EMBL" id="JAPDGR010000009">
    <property type="protein sequence ID" value="KAJ2999050.1"/>
    <property type="molecule type" value="Genomic_DNA"/>
</dbReference>
<accession>A0ACC1PQC4</accession>
<organism evidence="1 2">
    <name type="scientific">Xylaria curta</name>
    <dbReference type="NCBI Taxonomy" id="42375"/>
    <lineage>
        <taxon>Eukaryota</taxon>
        <taxon>Fungi</taxon>
        <taxon>Dikarya</taxon>
        <taxon>Ascomycota</taxon>
        <taxon>Pezizomycotina</taxon>
        <taxon>Sordariomycetes</taxon>
        <taxon>Xylariomycetidae</taxon>
        <taxon>Xylariales</taxon>
        <taxon>Xylariaceae</taxon>
        <taxon>Xylaria</taxon>
    </lineage>
</organism>
<sequence>MAFAIVSIASGQASFARQRRLDCNGGFDAPGLLNEWADGMPPLLEFGSMSHQPGKPPGVSPTGTMYWLNGVLVSLVLVIDGDAFTKAIAWGMEKGRSNFRIVIMTLFGVAFGEVEGSQLKISDPIYFSPLRAEYSPRTRRQCPPKLVYESELNSVKDTGGNRIRFMYNEATIQHLQSNFVGLVALVNFFEAAANCHAASNSRGRLPVELYDRILDFVDCETWKNCSLVSDEMRESCLRKYRVDDLTAVVAGPFLRQRRCGRGVSFSFDFEDLRTGEIFPLVRSGPVGKRNDACWVPLIGGDQKALMLESPIYFNLQRRSKQRR</sequence>
<evidence type="ECO:0000313" key="2">
    <source>
        <dbReference type="Proteomes" id="UP001143856"/>
    </source>
</evidence>
<dbReference type="Proteomes" id="UP001143856">
    <property type="component" value="Unassembled WGS sequence"/>
</dbReference>
<gene>
    <name evidence="1" type="ORF">NUW58_g133</name>
</gene>
<evidence type="ECO:0000313" key="1">
    <source>
        <dbReference type="EMBL" id="KAJ2999050.1"/>
    </source>
</evidence>
<proteinExistence type="predicted"/>
<comment type="caution">
    <text evidence="1">The sequence shown here is derived from an EMBL/GenBank/DDBJ whole genome shotgun (WGS) entry which is preliminary data.</text>
</comment>
<reference evidence="1" key="1">
    <citation type="submission" date="2022-10" db="EMBL/GenBank/DDBJ databases">
        <title>Genome Sequence of Xylaria curta.</title>
        <authorList>
            <person name="Buettner E."/>
        </authorList>
    </citation>
    <scope>NUCLEOTIDE SEQUENCE</scope>
    <source>
        <strain evidence="1">Babe10</strain>
    </source>
</reference>
<keyword evidence="2" id="KW-1185">Reference proteome</keyword>
<name>A0ACC1PQC4_9PEZI</name>